<dbReference type="Proteomes" id="UP000253083">
    <property type="component" value="Unassembled WGS sequence"/>
</dbReference>
<organism evidence="2 3">
    <name type="scientific">Arenicella xantha</name>
    <dbReference type="NCBI Taxonomy" id="644221"/>
    <lineage>
        <taxon>Bacteria</taxon>
        <taxon>Pseudomonadati</taxon>
        <taxon>Pseudomonadota</taxon>
        <taxon>Gammaproteobacteria</taxon>
        <taxon>Arenicellales</taxon>
        <taxon>Arenicellaceae</taxon>
        <taxon>Arenicella</taxon>
    </lineage>
</organism>
<accession>A0A395JPD8</accession>
<proteinExistence type="predicted"/>
<keyword evidence="3" id="KW-1185">Reference proteome</keyword>
<keyword evidence="2" id="KW-0238">DNA-binding</keyword>
<protein>
    <submittedName>
        <fullName evidence="2">DNA-binding MarR family transcriptional regulator</fullName>
    </submittedName>
</protein>
<dbReference type="SMART" id="SM00347">
    <property type="entry name" value="HTH_MARR"/>
    <property type="match status" value="1"/>
</dbReference>
<evidence type="ECO:0000259" key="1">
    <source>
        <dbReference type="SMART" id="SM00347"/>
    </source>
</evidence>
<dbReference type="InterPro" id="IPR000835">
    <property type="entry name" value="HTH_MarR-typ"/>
</dbReference>
<sequence length="179" mass="20621">MQEVSNEDVPRDFLELFFPIHYSVGMTIEDTLRSGVLTRQQTIILWLIRAKGVDGKKMSRKEIVKSMSYWFELTNSAISKALRSLAKPPLGFLLITEDPASGREKIIQLTPKGEKFLLQMVENGRLLVKHITDELTEEEIKNGLHFFRRVSEIFGREVEQKRDLPGSIMIKPSARVRHL</sequence>
<comment type="caution">
    <text evidence="2">The sequence shown here is derived from an EMBL/GenBank/DDBJ whole genome shotgun (WGS) entry which is preliminary data.</text>
</comment>
<dbReference type="GO" id="GO:0003677">
    <property type="term" value="F:DNA binding"/>
    <property type="evidence" value="ECO:0007669"/>
    <property type="project" value="UniProtKB-KW"/>
</dbReference>
<dbReference type="Gene3D" id="1.10.10.10">
    <property type="entry name" value="Winged helix-like DNA-binding domain superfamily/Winged helix DNA-binding domain"/>
    <property type="match status" value="1"/>
</dbReference>
<evidence type="ECO:0000313" key="2">
    <source>
        <dbReference type="EMBL" id="RBP49924.1"/>
    </source>
</evidence>
<gene>
    <name evidence="2" type="ORF">DFR28_103356</name>
</gene>
<dbReference type="InParanoid" id="A0A395JPD8"/>
<evidence type="ECO:0000313" key="3">
    <source>
        <dbReference type="Proteomes" id="UP000253083"/>
    </source>
</evidence>
<reference evidence="2 3" key="1">
    <citation type="submission" date="2018-06" db="EMBL/GenBank/DDBJ databases">
        <title>Genomic Encyclopedia of Type Strains, Phase IV (KMG-IV): sequencing the most valuable type-strain genomes for metagenomic binning, comparative biology and taxonomic classification.</title>
        <authorList>
            <person name="Goeker M."/>
        </authorList>
    </citation>
    <scope>NUCLEOTIDE SEQUENCE [LARGE SCALE GENOMIC DNA]</scope>
    <source>
        <strain evidence="2 3">DSM 24032</strain>
    </source>
</reference>
<dbReference type="GO" id="GO:0003700">
    <property type="term" value="F:DNA-binding transcription factor activity"/>
    <property type="evidence" value="ECO:0007669"/>
    <property type="project" value="InterPro"/>
</dbReference>
<dbReference type="RefSeq" id="WP_113954908.1">
    <property type="nucleotide sequence ID" value="NZ_QNRT01000003.1"/>
</dbReference>
<dbReference type="InterPro" id="IPR036388">
    <property type="entry name" value="WH-like_DNA-bd_sf"/>
</dbReference>
<dbReference type="SUPFAM" id="SSF46785">
    <property type="entry name" value="Winged helix' DNA-binding domain"/>
    <property type="match status" value="1"/>
</dbReference>
<dbReference type="Pfam" id="PF13463">
    <property type="entry name" value="HTH_27"/>
    <property type="match status" value="1"/>
</dbReference>
<dbReference type="InterPro" id="IPR036390">
    <property type="entry name" value="WH_DNA-bd_sf"/>
</dbReference>
<name>A0A395JPD8_9GAMM</name>
<dbReference type="EMBL" id="QNRT01000003">
    <property type="protein sequence ID" value="RBP49924.1"/>
    <property type="molecule type" value="Genomic_DNA"/>
</dbReference>
<dbReference type="OrthoDB" id="8446812at2"/>
<dbReference type="AlphaFoldDB" id="A0A395JPD8"/>
<feature type="domain" description="HTH marR-type" evidence="1">
    <location>
        <begin position="29"/>
        <end position="140"/>
    </location>
</feature>